<dbReference type="Proteomes" id="UP001627154">
    <property type="component" value="Unassembled WGS sequence"/>
</dbReference>
<feature type="compositionally biased region" description="Polar residues" evidence="1">
    <location>
        <begin position="139"/>
        <end position="155"/>
    </location>
</feature>
<feature type="region of interest" description="Disordered" evidence="1">
    <location>
        <begin position="103"/>
        <end position="178"/>
    </location>
</feature>
<evidence type="ECO:0000313" key="2">
    <source>
        <dbReference type="EMBL" id="KAL3391601.1"/>
    </source>
</evidence>
<name>A0ABD2WG76_9HYME</name>
<accession>A0ABD2WG76</accession>
<organism evidence="2 3">
    <name type="scientific">Trichogramma kaykai</name>
    <dbReference type="NCBI Taxonomy" id="54128"/>
    <lineage>
        <taxon>Eukaryota</taxon>
        <taxon>Metazoa</taxon>
        <taxon>Ecdysozoa</taxon>
        <taxon>Arthropoda</taxon>
        <taxon>Hexapoda</taxon>
        <taxon>Insecta</taxon>
        <taxon>Pterygota</taxon>
        <taxon>Neoptera</taxon>
        <taxon>Endopterygota</taxon>
        <taxon>Hymenoptera</taxon>
        <taxon>Apocrita</taxon>
        <taxon>Proctotrupomorpha</taxon>
        <taxon>Chalcidoidea</taxon>
        <taxon>Trichogrammatidae</taxon>
        <taxon>Trichogramma</taxon>
    </lineage>
</organism>
<feature type="region of interest" description="Disordered" evidence="1">
    <location>
        <begin position="1"/>
        <end position="91"/>
    </location>
</feature>
<gene>
    <name evidence="2" type="ORF">TKK_013537</name>
</gene>
<feature type="compositionally biased region" description="Polar residues" evidence="1">
    <location>
        <begin position="45"/>
        <end position="54"/>
    </location>
</feature>
<dbReference type="EMBL" id="JBJJXI010000108">
    <property type="protein sequence ID" value="KAL3391601.1"/>
    <property type="molecule type" value="Genomic_DNA"/>
</dbReference>
<feature type="compositionally biased region" description="Basic and acidic residues" evidence="1">
    <location>
        <begin position="103"/>
        <end position="124"/>
    </location>
</feature>
<protein>
    <submittedName>
        <fullName evidence="2">Uncharacterized protein</fullName>
    </submittedName>
</protein>
<keyword evidence="3" id="KW-1185">Reference proteome</keyword>
<sequence>MGKGSKIGKLEEGKLKRTKSAPRSRPKKVLHNSTSTSENNKNRQNKILSNNKGTDTTKIETRTDSDIRPDKMPKLKNKPKQNKTKINTNIKIVNSELNERAIQKDADAAHTRDKSTERKLHENDSLSTCDKNILENRKLANQSKSTKSDNTVSQHVNKKSKNKTSKKKKKIALRKQTSATDTLTATVNEDNTTVANDSSHRISVRDYDTNDIELIPAALIRIVDPRFYVKVDILGETFACCLTTELYRHGLVKNPQNY</sequence>
<evidence type="ECO:0000256" key="1">
    <source>
        <dbReference type="SAM" id="MobiDB-lite"/>
    </source>
</evidence>
<feature type="compositionally biased region" description="Basic residues" evidence="1">
    <location>
        <begin position="74"/>
        <end position="83"/>
    </location>
</feature>
<dbReference type="AlphaFoldDB" id="A0ABD2WG76"/>
<comment type="caution">
    <text evidence="2">The sequence shown here is derived from an EMBL/GenBank/DDBJ whole genome shotgun (WGS) entry which is preliminary data.</text>
</comment>
<proteinExistence type="predicted"/>
<feature type="compositionally biased region" description="Basic and acidic residues" evidence="1">
    <location>
        <begin position="55"/>
        <end position="73"/>
    </location>
</feature>
<reference evidence="2 3" key="1">
    <citation type="journal article" date="2024" name="bioRxiv">
        <title>A reference genome for Trichogramma kaykai: A tiny desert-dwelling parasitoid wasp with competing sex-ratio distorters.</title>
        <authorList>
            <person name="Culotta J."/>
            <person name="Lindsey A.R."/>
        </authorList>
    </citation>
    <scope>NUCLEOTIDE SEQUENCE [LARGE SCALE GENOMIC DNA]</scope>
    <source>
        <strain evidence="2 3">KSX58</strain>
    </source>
</reference>
<feature type="compositionally biased region" description="Basic residues" evidence="1">
    <location>
        <begin position="156"/>
        <end position="173"/>
    </location>
</feature>
<feature type="compositionally biased region" description="Basic residues" evidence="1">
    <location>
        <begin position="16"/>
        <end position="30"/>
    </location>
</feature>
<evidence type="ECO:0000313" key="3">
    <source>
        <dbReference type="Proteomes" id="UP001627154"/>
    </source>
</evidence>